<feature type="domain" description="Fibronectin type-III" evidence="9">
    <location>
        <begin position="974"/>
        <end position="1066"/>
    </location>
</feature>
<evidence type="ECO:0008006" key="12">
    <source>
        <dbReference type="Google" id="ProtNLM"/>
    </source>
</evidence>
<feature type="domain" description="Ig-like" evidence="8">
    <location>
        <begin position="288"/>
        <end position="378"/>
    </location>
</feature>
<organism evidence="10 11">
    <name type="scientific">Drosophila willistoni</name>
    <name type="common">Fruit fly</name>
    <dbReference type="NCBI Taxonomy" id="7260"/>
    <lineage>
        <taxon>Eukaryota</taxon>
        <taxon>Metazoa</taxon>
        <taxon>Ecdysozoa</taxon>
        <taxon>Arthropoda</taxon>
        <taxon>Hexapoda</taxon>
        <taxon>Insecta</taxon>
        <taxon>Pterygota</taxon>
        <taxon>Neoptera</taxon>
        <taxon>Endopterygota</taxon>
        <taxon>Diptera</taxon>
        <taxon>Brachycera</taxon>
        <taxon>Muscomorpha</taxon>
        <taxon>Ephydroidea</taxon>
        <taxon>Drosophilidae</taxon>
        <taxon>Drosophila</taxon>
        <taxon>Sophophora</taxon>
    </lineage>
</organism>
<dbReference type="InterPro" id="IPR007110">
    <property type="entry name" value="Ig-like_dom"/>
</dbReference>
<feature type="transmembrane region" description="Helical" evidence="7">
    <location>
        <begin position="1083"/>
        <end position="1108"/>
    </location>
</feature>
<keyword evidence="3 7" id="KW-0472">Membrane</keyword>
<feature type="domain" description="Ig-like" evidence="8">
    <location>
        <begin position="580"/>
        <end position="674"/>
    </location>
</feature>
<dbReference type="HOGENOM" id="CLU_003881_1_1_1"/>
<keyword evidence="5" id="KW-0325">Glycoprotein</keyword>
<dbReference type="InterPro" id="IPR036179">
    <property type="entry name" value="Ig-like_dom_sf"/>
</dbReference>
<reference evidence="10 11" key="1">
    <citation type="journal article" date="2007" name="Nature">
        <title>Evolution of genes and genomes on the Drosophila phylogeny.</title>
        <authorList>
            <consortium name="Drosophila 12 Genomes Consortium"/>
            <person name="Clark A.G."/>
            <person name="Eisen M.B."/>
            <person name="Smith D.R."/>
            <person name="Bergman C.M."/>
            <person name="Oliver B."/>
            <person name="Markow T.A."/>
            <person name="Kaufman T.C."/>
            <person name="Kellis M."/>
            <person name="Gelbart W."/>
            <person name="Iyer V.N."/>
            <person name="Pollard D.A."/>
            <person name="Sackton T.B."/>
            <person name="Larracuente A.M."/>
            <person name="Singh N.D."/>
            <person name="Abad J.P."/>
            <person name="Abt D.N."/>
            <person name="Adryan B."/>
            <person name="Aguade M."/>
            <person name="Akashi H."/>
            <person name="Anderson W.W."/>
            <person name="Aquadro C.F."/>
            <person name="Ardell D.H."/>
            <person name="Arguello R."/>
            <person name="Artieri C.G."/>
            <person name="Barbash D.A."/>
            <person name="Barker D."/>
            <person name="Barsanti P."/>
            <person name="Batterham P."/>
            <person name="Batzoglou S."/>
            <person name="Begun D."/>
            <person name="Bhutkar A."/>
            <person name="Blanco E."/>
            <person name="Bosak S.A."/>
            <person name="Bradley R.K."/>
            <person name="Brand A.D."/>
            <person name="Brent M.R."/>
            <person name="Brooks A.N."/>
            <person name="Brown R.H."/>
            <person name="Butlin R.K."/>
            <person name="Caggese C."/>
            <person name="Calvi B.R."/>
            <person name="Bernardo de Carvalho A."/>
            <person name="Caspi A."/>
            <person name="Castrezana S."/>
            <person name="Celniker S.E."/>
            <person name="Chang J.L."/>
            <person name="Chapple C."/>
            <person name="Chatterji S."/>
            <person name="Chinwalla A."/>
            <person name="Civetta A."/>
            <person name="Clifton S.W."/>
            <person name="Comeron J.M."/>
            <person name="Costello J.C."/>
            <person name="Coyne J.A."/>
            <person name="Daub J."/>
            <person name="David R.G."/>
            <person name="Delcher A.L."/>
            <person name="Delehaunty K."/>
            <person name="Do C.B."/>
            <person name="Ebling H."/>
            <person name="Edwards K."/>
            <person name="Eickbush T."/>
            <person name="Evans J.D."/>
            <person name="Filipski A."/>
            <person name="Findeiss S."/>
            <person name="Freyhult E."/>
            <person name="Fulton L."/>
            <person name="Fulton R."/>
            <person name="Garcia A.C."/>
            <person name="Gardiner A."/>
            <person name="Garfield D.A."/>
            <person name="Garvin B.E."/>
            <person name="Gibson G."/>
            <person name="Gilbert D."/>
            <person name="Gnerre S."/>
            <person name="Godfrey J."/>
            <person name="Good R."/>
            <person name="Gotea V."/>
            <person name="Gravely B."/>
            <person name="Greenberg A.J."/>
            <person name="Griffiths-Jones S."/>
            <person name="Gross S."/>
            <person name="Guigo R."/>
            <person name="Gustafson E.A."/>
            <person name="Haerty W."/>
            <person name="Hahn M.W."/>
            <person name="Halligan D.L."/>
            <person name="Halpern A.L."/>
            <person name="Halter G.M."/>
            <person name="Han M.V."/>
            <person name="Heger A."/>
            <person name="Hillier L."/>
            <person name="Hinrichs A.S."/>
            <person name="Holmes I."/>
            <person name="Hoskins R.A."/>
            <person name="Hubisz M.J."/>
            <person name="Hultmark D."/>
            <person name="Huntley M.A."/>
            <person name="Jaffe D.B."/>
            <person name="Jagadeeshan S."/>
            <person name="Jeck W.R."/>
            <person name="Johnson J."/>
            <person name="Jones C.D."/>
            <person name="Jordan W.C."/>
            <person name="Karpen G.H."/>
            <person name="Kataoka E."/>
            <person name="Keightley P.D."/>
            <person name="Kheradpour P."/>
            <person name="Kirkness E.F."/>
            <person name="Koerich L.B."/>
            <person name="Kristiansen K."/>
            <person name="Kudrna D."/>
            <person name="Kulathinal R.J."/>
            <person name="Kumar S."/>
            <person name="Kwok R."/>
            <person name="Lander E."/>
            <person name="Langley C.H."/>
            <person name="Lapoint R."/>
            <person name="Lazzaro B.P."/>
            <person name="Lee S.J."/>
            <person name="Levesque L."/>
            <person name="Li R."/>
            <person name="Lin C.F."/>
            <person name="Lin M.F."/>
            <person name="Lindblad-Toh K."/>
            <person name="Llopart A."/>
            <person name="Long M."/>
            <person name="Low L."/>
            <person name="Lozovsky E."/>
            <person name="Lu J."/>
            <person name="Luo M."/>
            <person name="Machado C.A."/>
            <person name="Makalowski W."/>
            <person name="Marzo M."/>
            <person name="Matsuda M."/>
            <person name="Matzkin L."/>
            <person name="McAllister B."/>
            <person name="McBride C.S."/>
            <person name="McKernan B."/>
            <person name="McKernan K."/>
            <person name="Mendez-Lago M."/>
            <person name="Minx P."/>
            <person name="Mollenhauer M.U."/>
            <person name="Montooth K."/>
            <person name="Mount S.M."/>
            <person name="Mu X."/>
            <person name="Myers E."/>
            <person name="Negre B."/>
            <person name="Newfeld S."/>
            <person name="Nielsen R."/>
            <person name="Noor M.A."/>
            <person name="O'Grady P."/>
            <person name="Pachter L."/>
            <person name="Papaceit M."/>
            <person name="Parisi M.J."/>
            <person name="Parisi M."/>
            <person name="Parts L."/>
            <person name="Pedersen J.S."/>
            <person name="Pesole G."/>
            <person name="Phillippy A.M."/>
            <person name="Ponting C.P."/>
            <person name="Pop M."/>
            <person name="Porcelli D."/>
            <person name="Powell J.R."/>
            <person name="Prohaska S."/>
            <person name="Pruitt K."/>
            <person name="Puig M."/>
            <person name="Quesneville H."/>
            <person name="Ram K.R."/>
            <person name="Rand D."/>
            <person name="Rasmussen M.D."/>
            <person name="Reed L.K."/>
            <person name="Reenan R."/>
            <person name="Reily A."/>
            <person name="Remington K.A."/>
            <person name="Rieger T.T."/>
            <person name="Ritchie M.G."/>
            <person name="Robin C."/>
            <person name="Rogers Y.H."/>
            <person name="Rohde C."/>
            <person name="Rozas J."/>
            <person name="Rubenfield M.J."/>
            <person name="Ruiz A."/>
            <person name="Russo S."/>
            <person name="Salzberg S.L."/>
            <person name="Sanchez-Gracia A."/>
            <person name="Saranga D.J."/>
            <person name="Sato H."/>
            <person name="Schaeffer S.W."/>
            <person name="Schatz M.C."/>
            <person name="Schlenke T."/>
            <person name="Schwartz R."/>
            <person name="Segarra C."/>
            <person name="Singh R.S."/>
            <person name="Sirot L."/>
            <person name="Sirota M."/>
            <person name="Sisneros N.B."/>
            <person name="Smith C.D."/>
            <person name="Smith T.F."/>
            <person name="Spieth J."/>
            <person name="Stage D.E."/>
            <person name="Stark A."/>
            <person name="Stephan W."/>
            <person name="Strausberg R.L."/>
            <person name="Strempel S."/>
            <person name="Sturgill D."/>
            <person name="Sutton G."/>
            <person name="Sutton G.G."/>
            <person name="Tao W."/>
            <person name="Teichmann S."/>
            <person name="Tobari Y.N."/>
            <person name="Tomimura Y."/>
            <person name="Tsolas J.M."/>
            <person name="Valente V.L."/>
            <person name="Venter E."/>
            <person name="Venter J.C."/>
            <person name="Vicario S."/>
            <person name="Vieira F.G."/>
            <person name="Vilella A.J."/>
            <person name="Villasante A."/>
            <person name="Walenz B."/>
            <person name="Wang J."/>
            <person name="Wasserman M."/>
            <person name="Watts T."/>
            <person name="Wilson D."/>
            <person name="Wilson R.K."/>
            <person name="Wing R.A."/>
            <person name="Wolfner M.F."/>
            <person name="Wong A."/>
            <person name="Wong G.K."/>
            <person name="Wu C.I."/>
            <person name="Wu G."/>
            <person name="Yamamoto D."/>
            <person name="Yang H.P."/>
            <person name="Yang S.P."/>
            <person name="Yorke J.A."/>
            <person name="Yoshida K."/>
            <person name="Zdobnov E."/>
            <person name="Zhang P."/>
            <person name="Zhang Y."/>
            <person name="Zimin A.V."/>
            <person name="Baldwin J."/>
            <person name="Abdouelleil A."/>
            <person name="Abdulkadir J."/>
            <person name="Abebe A."/>
            <person name="Abera B."/>
            <person name="Abreu J."/>
            <person name="Acer S.C."/>
            <person name="Aftuck L."/>
            <person name="Alexander A."/>
            <person name="An P."/>
            <person name="Anderson E."/>
            <person name="Anderson S."/>
            <person name="Arachi H."/>
            <person name="Azer M."/>
            <person name="Bachantsang P."/>
            <person name="Barry A."/>
            <person name="Bayul T."/>
            <person name="Berlin A."/>
            <person name="Bessette D."/>
            <person name="Bloom T."/>
            <person name="Blye J."/>
            <person name="Boguslavskiy L."/>
            <person name="Bonnet C."/>
            <person name="Boukhgalter B."/>
            <person name="Bourzgui I."/>
            <person name="Brown A."/>
            <person name="Cahill P."/>
            <person name="Channer S."/>
            <person name="Cheshatsang Y."/>
            <person name="Chuda L."/>
            <person name="Citroen M."/>
            <person name="Collymore A."/>
            <person name="Cooke P."/>
            <person name="Costello M."/>
            <person name="D'Aco K."/>
            <person name="Daza R."/>
            <person name="De Haan G."/>
            <person name="DeGray S."/>
            <person name="DeMaso C."/>
            <person name="Dhargay N."/>
            <person name="Dooley K."/>
            <person name="Dooley E."/>
            <person name="Doricent M."/>
            <person name="Dorje P."/>
            <person name="Dorjee K."/>
            <person name="Dupes A."/>
            <person name="Elong R."/>
            <person name="Falk J."/>
            <person name="Farina A."/>
            <person name="Faro S."/>
            <person name="Ferguson D."/>
            <person name="Fisher S."/>
            <person name="Foley C.D."/>
            <person name="Franke A."/>
            <person name="Friedrich D."/>
            <person name="Gadbois L."/>
            <person name="Gearin G."/>
            <person name="Gearin C.R."/>
            <person name="Giannoukos G."/>
            <person name="Goode T."/>
            <person name="Graham J."/>
            <person name="Grandbois E."/>
            <person name="Grewal S."/>
            <person name="Gyaltsen K."/>
            <person name="Hafez N."/>
            <person name="Hagos B."/>
            <person name="Hall J."/>
            <person name="Henson C."/>
            <person name="Hollinger A."/>
            <person name="Honan T."/>
            <person name="Huard M.D."/>
            <person name="Hughes L."/>
            <person name="Hurhula B."/>
            <person name="Husby M.E."/>
            <person name="Kamat A."/>
            <person name="Kanga B."/>
            <person name="Kashin S."/>
            <person name="Khazanovich D."/>
            <person name="Kisner P."/>
            <person name="Lance K."/>
            <person name="Lara M."/>
            <person name="Lee W."/>
            <person name="Lennon N."/>
            <person name="Letendre F."/>
            <person name="LeVine R."/>
            <person name="Lipovsky A."/>
            <person name="Liu X."/>
            <person name="Liu J."/>
            <person name="Liu S."/>
            <person name="Lokyitsang T."/>
            <person name="Lokyitsang Y."/>
            <person name="Lubonja R."/>
            <person name="Lui A."/>
            <person name="MacDonald P."/>
            <person name="Magnisalis V."/>
            <person name="Maru K."/>
            <person name="Matthews C."/>
            <person name="McCusker W."/>
            <person name="McDonough S."/>
            <person name="Mehta T."/>
            <person name="Meldrim J."/>
            <person name="Meneus L."/>
            <person name="Mihai O."/>
            <person name="Mihalev A."/>
            <person name="Mihova T."/>
            <person name="Mittelman R."/>
            <person name="Mlenga V."/>
            <person name="Montmayeur A."/>
            <person name="Mulrain L."/>
            <person name="Navidi A."/>
            <person name="Naylor J."/>
            <person name="Negash T."/>
            <person name="Nguyen T."/>
            <person name="Nguyen N."/>
            <person name="Nicol R."/>
            <person name="Norbu C."/>
            <person name="Norbu N."/>
            <person name="Novod N."/>
            <person name="O'Neill B."/>
            <person name="Osman S."/>
            <person name="Markiewicz E."/>
            <person name="Oyono O.L."/>
            <person name="Patti C."/>
            <person name="Phunkhang P."/>
            <person name="Pierre F."/>
            <person name="Priest M."/>
            <person name="Raghuraman S."/>
            <person name="Rege F."/>
            <person name="Reyes R."/>
            <person name="Rise C."/>
            <person name="Rogov P."/>
            <person name="Ross K."/>
            <person name="Ryan E."/>
            <person name="Settipalli S."/>
            <person name="Shea T."/>
            <person name="Sherpa N."/>
            <person name="Shi L."/>
            <person name="Shih D."/>
            <person name="Sparrow T."/>
            <person name="Spaulding J."/>
            <person name="Stalker J."/>
            <person name="Stange-Thomann N."/>
            <person name="Stavropoulos S."/>
            <person name="Stone C."/>
            <person name="Strader C."/>
            <person name="Tesfaye S."/>
            <person name="Thomson T."/>
            <person name="Thoulutsang Y."/>
            <person name="Thoulutsang D."/>
            <person name="Topham K."/>
            <person name="Topping I."/>
            <person name="Tsamla T."/>
            <person name="Vassiliev H."/>
            <person name="Vo A."/>
            <person name="Wangchuk T."/>
            <person name="Wangdi T."/>
            <person name="Weiand M."/>
            <person name="Wilkinson J."/>
            <person name="Wilson A."/>
            <person name="Yadav S."/>
            <person name="Young G."/>
            <person name="Yu Q."/>
            <person name="Zembek L."/>
            <person name="Zhong D."/>
            <person name="Zimmer A."/>
            <person name="Zwirko Z."/>
            <person name="Jaffe D.B."/>
            <person name="Alvarez P."/>
            <person name="Brockman W."/>
            <person name="Butler J."/>
            <person name="Chin C."/>
            <person name="Gnerre S."/>
            <person name="Grabherr M."/>
            <person name="Kleber M."/>
            <person name="Mauceli E."/>
            <person name="MacCallum I."/>
        </authorList>
    </citation>
    <scope>NUCLEOTIDE SEQUENCE [LARGE SCALE GENOMIC DNA]</scope>
    <source>
        <strain evidence="11">Tucson 14030-0811.24</strain>
    </source>
</reference>
<accession>B4MP59</accession>
<dbReference type="GO" id="GO:0005886">
    <property type="term" value="C:plasma membrane"/>
    <property type="evidence" value="ECO:0007669"/>
    <property type="project" value="TreeGrafter"/>
</dbReference>
<comment type="subcellular location">
    <subcellularLocation>
        <location evidence="1">Membrane</location>
        <topology evidence="1">Single-pass type I membrane protein</topology>
    </subcellularLocation>
</comment>
<dbReference type="FunFam" id="2.60.40.10:FF:001273">
    <property type="entry name" value="Hibris, isoform B"/>
    <property type="match status" value="1"/>
</dbReference>
<dbReference type="SMART" id="SM00409">
    <property type="entry name" value="IG"/>
    <property type="match status" value="8"/>
</dbReference>
<dbReference type="PROSITE" id="PS00290">
    <property type="entry name" value="IG_MHC"/>
    <property type="match status" value="1"/>
</dbReference>
<evidence type="ECO:0000256" key="7">
    <source>
        <dbReference type="SAM" id="Phobius"/>
    </source>
</evidence>
<sequence length="1266" mass="138047">MVWLMKSDNINCAGRQDKTEFNHDDDDDEDDDDAVNVAAISCSNARVEAQAQAPPSASASTATATATTATSLPAVQKFRITPHDLQILEGTDTLLRCEVASRSGKVQWTKDGFALGFSAVIPGFPRYSVLVDAKHGIYNLQIKNATLEDDAEYQCQVGPAAGNPAIRANAKLSIVAAPSTIMIEGYARNAKVEVVEKQNLTLKCIAENANPAAEIVWYQGDVPVDIVPLVSINQTAAKRFTTSSILHLQPHSEDDYREYSCEARHKALPPDVPMRAQVQLSVLYPPGPPFFEGYSQGETVRRGQQMAIACRSRGGNPPAQLIWYRNGVAINSPQRTSGRLSENVYKFTASSEDNGANLVCEAKNLLSTTPLRAELNLTVLYAPKDVYLSGATQAKVGDSVQLSCVTAPSNPAASITWTLNGRPFNNSSYKTTSSTDGGWVSSSNISFSIDTQSRTFLAVCHALNKELTQNVIGSHTVNVLYPPSPPLVTGYNDGDILVSGSILKLQCSSAGGNPPPSLQWYKNDKRLNAASKVLDNKIISELSLLINASDNNAIYKCEVQNAAIDIPLFATKTLGVHFPPETVKISVLPRNLVPGLRAKLICDSSSSNPPAKISWWKDGIPVEGVNLANKPGLWGGSVSTLEMSVNITQDLDGIVYTCQSHNEVLQRSVHETISLDILYPPKFEASQSTSFMGIEGSPLQVELVANGNPMIITYTWTKDGLPISKDPLSGQRLISDGSRLNISKLNRNDAGVYLCEASNSQGSALIEIQIMVEYAPTITSVSEGQSFMAGEQAVLACHIQARPLEASYVRWSREGYDLASRTVASFENGTAYLQIENVQRSDIGNFTCIVDNHRGAVAAHNVLLVVQTAPEIEHSPSFTRFAARPGVRAQLICRALASPQPSFIWRRHGKDLKMQRRQKFKSIERQVDALIYESALLIENTAADDYGHYECVVRNNLGQASATLEFSKPTRPDVPLQLRVGNVSDTGVELMWIPGFDGGMQVYYRLRFRQHGDGDKYKYVDAKPGHQNMTLDGLKPGATYYFSVMAANEAGGSKFIPDIKLTMGKGSQPHSAEYTEKDELPNVMIIGITSAAMVLLVLNAALVAWFVIRRQNKSQGETEPSNDDVYSKDDNQSVYKADVQKKTAASTYLVENVDIIQSTAYPPKYQESSMCTPPYPLCNPDFTRTLPNPKRHSQRNSATGLIEGMPMRSKDDHMLISNGLYIPSPSPASSLVIKGSYISSPSPAPPADGSYFNMSDKYMSYPPVTY</sequence>
<evidence type="ECO:0000256" key="4">
    <source>
        <dbReference type="ARBA" id="ARBA00023157"/>
    </source>
</evidence>
<dbReference type="GO" id="GO:0098609">
    <property type="term" value="P:cell-cell adhesion"/>
    <property type="evidence" value="ECO:0007669"/>
    <property type="project" value="TreeGrafter"/>
</dbReference>
<dbReference type="InterPro" id="IPR013162">
    <property type="entry name" value="CD80_C2-set"/>
</dbReference>
<feature type="domain" description="Ig-like" evidence="8">
    <location>
        <begin position="870"/>
        <end position="967"/>
    </location>
</feature>
<dbReference type="PROSITE" id="PS50835">
    <property type="entry name" value="IG_LIKE"/>
    <property type="match status" value="9"/>
</dbReference>
<keyword evidence="4" id="KW-1015">Disulfide bond</keyword>
<evidence type="ECO:0000259" key="9">
    <source>
        <dbReference type="PROSITE" id="PS50853"/>
    </source>
</evidence>
<proteinExistence type="predicted"/>
<dbReference type="eggNOG" id="KOG3515">
    <property type="taxonomic scope" value="Eukaryota"/>
</dbReference>
<dbReference type="InterPro" id="IPR003599">
    <property type="entry name" value="Ig_sub"/>
</dbReference>
<evidence type="ECO:0000256" key="3">
    <source>
        <dbReference type="ARBA" id="ARBA00023136"/>
    </source>
</evidence>
<dbReference type="PANTHER" id="PTHR11640:SF136">
    <property type="entry name" value="NEPHRIN"/>
    <property type="match status" value="1"/>
</dbReference>
<feature type="domain" description="Ig-like" evidence="8">
    <location>
        <begin position="383"/>
        <end position="478"/>
    </location>
</feature>
<dbReference type="FunCoup" id="B4MP59">
    <property type="interactions" value="36"/>
</dbReference>
<name>B4MP59_DROWI</name>
<dbReference type="InterPro" id="IPR036116">
    <property type="entry name" value="FN3_sf"/>
</dbReference>
<dbReference type="SMART" id="SM00408">
    <property type="entry name" value="IGc2"/>
    <property type="match status" value="9"/>
</dbReference>
<dbReference type="FunFam" id="2.60.40.10:FF:001208">
    <property type="entry name" value="Hibris, isoform B"/>
    <property type="match status" value="1"/>
</dbReference>
<dbReference type="Pfam" id="PF08205">
    <property type="entry name" value="C2-set_2"/>
    <property type="match status" value="3"/>
</dbReference>
<gene>
    <name evidence="10" type="primary">Dwil\GK19700</name>
    <name evidence="10" type="ORF">Dwil_GK19700</name>
</gene>
<dbReference type="CDD" id="cd00063">
    <property type="entry name" value="FN3"/>
    <property type="match status" value="1"/>
</dbReference>
<dbReference type="AlphaFoldDB" id="B4MP59"/>
<dbReference type="InParanoid" id="B4MP59"/>
<dbReference type="OrthoDB" id="10028801at2759"/>
<dbReference type="Gene3D" id="2.60.40.10">
    <property type="entry name" value="Immunoglobulins"/>
    <property type="match status" value="10"/>
</dbReference>
<dbReference type="InterPro" id="IPR051275">
    <property type="entry name" value="Cell_adhesion_signaling"/>
</dbReference>
<feature type="domain" description="Ig-like" evidence="8">
    <location>
        <begin position="486"/>
        <end position="575"/>
    </location>
</feature>
<dbReference type="GO" id="GO:0005911">
    <property type="term" value="C:cell-cell junction"/>
    <property type="evidence" value="ECO:0007669"/>
    <property type="project" value="TreeGrafter"/>
</dbReference>
<dbReference type="InterPro" id="IPR003961">
    <property type="entry name" value="FN3_dom"/>
</dbReference>
<dbReference type="InterPro" id="IPR013098">
    <property type="entry name" value="Ig_I-set"/>
</dbReference>
<dbReference type="STRING" id="7260.B4MP59"/>
<feature type="domain" description="Ig-like" evidence="8">
    <location>
        <begin position="178"/>
        <end position="281"/>
    </location>
</feature>
<dbReference type="InterPro" id="IPR003006">
    <property type="entry name" value="Ig/MHC_CS"/>
</dbReference>
<protein>
    <recommendedName>
        <fullName evidence="12">Nephrin</fullName>
    </recommendedName>
</protein>
<evidence type="ECO:0000256" key="1">
    <source>
        <dbReference type="ARBA" id="ARBA00004479"/>
    </source>
</evidence>
<feature type="domain" description="Ig-like" evidence="8">
    <location>
        <begin position="681"/>
        <end position="771"/>
    </location>
</feature>
<dbReference type="InterPro" id="IPR003598">
    <property type="entry name" value="Ig_sub2"/>
</dbReference>
<feature type="domain" description="Ig-like" evidence="8">
    <location>
        <begin position="776"/>
        <end position="865"/>
    </location>
</feature>
<keyword evidence="6" id="KW-0393">Immunoglobulin domain</keyword>
<dbReference type="FunFam" id="2.60.40.10:FF:000405">
    <property type="entry name" value="nephrin isoform X1"/>
    <property type="match status" value="2"/>
</dbReference>
<evidence type="ECO:0000256" key="2">
    <source>
        <dbReference type="ARBA" id="ARBA00022737"/>
    </source>
</evidence>
<dbReference type="SUPFAM" id="SSF49265">
    <property type="entry name" value="Fibronectin type III"/>
    <property type="match status" value="1"/>
</dbReference>
<dbReference type="EMBL" id="CH963848">
    <property type="protein sequence ID" value="EDW73898.2"/>
    <property type="molecule type" value="Genomic_DNA"/>
</dbReference>
<evidence type="ECO:0000313" key="11">
    <source>
        <dbReference type="Proteomes" id="UP000007798"/>
    </source>
</evidence>
<keyword evidence="7" id="KW-0812">Transmembrane</keyword>
<dbReference type="Pfam" id="PF13927">
    <property type="entry name" value="Ig_3"/>
    <property type="match status" value="3"/>
</dbReference>
<dbReference type="GO" id="GO:0050839">
    <property type="term" value="F:cell adhesion molecule binding"/>
    <property type="evidence" value="ECO:0007669"/>
    <property type="project" value="TreeGrafter"/>
</dbReference>
<evidence type="ECO:0000259" key="8">
    <source>
        <dbReference type="PROSITE" id="PS50835"/>
    </source>
</evidence>
<dbReference type="InterPro" id="IPR013783">
    <property type="entry name" value="Ig-like_fold"/>
</dbReference>
<feature type="domain" description="Ig-like" evidence="8">
    <location>
        <begin position="73"/>
        <end position="173"/>
    </location>
</feature>
<keyword evidence="11" id="KW-1185">Reference proteome</keyword>
<evidence type="ECO:0000313" key="10">
    <source>
        <dbReference type="EMBL" id="EDW73898.2"/>
    </source>
</evidence>
<dbReference type="Proteomes" id="UP000007798">
    <property type="component" value="Unassembled WGS sequence"/>
</dbReference>
<dbReference type="PROSITE" id="PS50853">
    <property type="entry name" value="FN3"/>
    <property type="match status" value="1"/>
</dbReference>
<dbReference type="FunFam" id="2.60.40.10:FF:000835">
    <property type="entry name" value="Hibris, isoform B"/>
    <property type="match status" value="1"/>
</dbReference>
<evidence type="ECO:0000256" key="6">
    <source>
        <dbReference type="ARBA" id="ARBA00023319"/>
    </source>
</evidence>
<evidence type="ECO:0000256" key="5">
    <source>
        <dbReference type="ARBA" id="ARBA00023180"/>
    </source>
</evidence>
<keyword evidence="7" id="KW-1133">Transmembrane helix</keyword>
<dbReference type="GO" id="GO:0030154">
    <property type="term" value="P:cell differentiation"/>
    <property type="evidence" value="ECO:0007669"/>
    <property type="project" value="UniProtKB-ARBA"/>
</dbReference>
<dbReference type="SMART" id="SM00060">
    <property type="entry name" value="FN3"/>
    <property type="match status" value="1"/>
</dbReference>
<keyword evidence="2" id="KW-0677">Repeat</keyword>
<dbReference type="Pfam" id="PF07679">
    <property type="entry name" value="I-set"/>
    <property type="match status" value="2"/>
</dbReference>
<dbReference type="SUPFAM" id="SSF48726">
    <property type="entry name" value="Immunoglobulin"/>
    <property type="match status" value="8"/>
</dbReference>
<dbReference type="Pfam" id="PF00041">
    <property type="entry name" value="fn3"/>
    <property type="match status" value="1"/>
</dbReference>
<dbReference type="GO" id="GO:0009653">
    <property type="term" value="P:anatomical structure morphogenesis"/>
    <property type="evidence" value="ECO:0007669"/>
    <property type="project" value="UniProtKB-ARBA"/>
</dbReference>
<dbReference type="PANTHER" id="PTHR11640">
    <property type="entry name" value="NEPHRIN"/>
    <property type="match status" value="1"/>
</dbReference>